<organism evidence="2 3">
    <name type="scientific">Chryseobacterium taklimakanense</name>
    <dbReference type="NCBI Taxonomy" id="536441"/>
    <lineage>
        <taxon>Bacteria</taxon>
        <taxon>Pseudomonadati</taxon>
        <taxon>Bacteroidota</taxon>
        <taxon>Flavobacteriia</taxon>
        <taxon>Flavobacteriales</taxon>
        <taxon>Weeksellaceae</taxon>
        <taxon>Chryseobacterium group</taxon>
        <taxon>Chryseobacterium</taxon>
    </lineage>
</organism>
<dbReference type="InterPro" id="IPR025738">
    <property type="entry name" value="BatD"/>
</dbReference>
<dbReference type="AlphaFoldDB" id="A0A239X580"/>
<reference evidence="2 3" key="1">
    <citation type="submission" date="2017-06" db="EMBL/GenBank/DDBJ databases">
        <authorList>
            <consortium name="Pathogen Informatics"/>
        </authorList>
    </citation>
    <scope>NUCLEOTIDE SEQUENCE [LARGE SCALE GENOMIC DNA]</scope>
    <source>
        <strain evidence="2 3">NCTC13490</strain>
    </source>
</reference>
<keyword evidence="1" id="KW-1133">Transmembrane helix</keyword>
<dbReference type="EMBL" id="LT906465">
    <property type="protein sequence ID" value="SNV41208.1"/>
    <property type="molecule type" value="Genomic_DNA"/>
</dbReference>
<keyword evidence="1" id="KW-0812">Transmembrane</keyword>
<keyword evidence="3" id="KW-1185">Reference proteome</keyword>
<dbReference type="Proteomes" id="UP000215196">
    <property type="component" value="Chromosome 1"/>
</dbReference>
<evidence type="ECO:0000313" key="2">
    <source>
        <dbReference type="EMBL" id="SNV41208.1"/>
    </source>
</evidence>
<sequence>MREKLQYLLLLISSVITYGQVNVVADTDKKELTGKENFVFTIIQETVGNENVQETPLRMPDLSKFNKIAEGSVRNTYVDERTKTVINQLVYEYVLEPKQPGKFLIGSALVTVSGRIYKSEPFYVTVKEGDFGRKSVAENTSDNVYLNMELQNKEVYQNQPAIAVLRAYSKDFNNLRRVGKVSFPDNRNVEIKPVSFAKSDIEQRSVFSSQVIAVVMIFPNESGSVNVPPASVAYIDNGKRMENLKSNPVKLHVKKLPAGSPENFKNAVGKYKVSIAKSSPAETEINKPVDVVVKIKGHGNLDATHLPKILNSKDYSVYKPEILSHVKCGRKGIEGEVTAKYVIIPKKAGNISVNTESFSFFNPEQRRYINLGIQTLNLNVMTPQQIAGAKTTIERVNDLTNEVLETVNTPIIETEQYKIHNKSKLNWKTLFANYSLIALFLGLIVFFISGLKKMNSLKPKTEKISLGSISETEAALRSEIAVDVDAAVSFFEKLIEEERYVEFFNAFFSFDNDVKSQVFRKYKTSLKEYFENHKGQQVAEDYRNLIHTFEIEKYAPLHTKEHLLQLLAQIESLYSHIV</sequence>
<dbReference type="Pfam" id="PF13584">
    <property type="entry name" value="BatD"/>
    <property type="match status" value="1"/>
</dbReference>
<accession>A0A239X580</accession>
<dbReference type="PANTHER" id="PTHR40940:SF2">
    <property type="entry name" value="BATD"/>
    <property type="match status" value="1"/>
</dbReference>
<protein>
    <recommendedName>
        <fullName evidence="4">Protein BatD</fullName>
    </recommendedName>
</protein>
<evidence type="ECO:0000313" key="3">
    <source>
        <dbReference type="Proteomes" id="UP000215196"/>
    </source>
</evidence>
<proteinExistence type="predicted"/>
<evidence type="ECO:0000256" key="1">
    <source>
        <dbReference type="SAM" id="Phobius"/>
    </source>
</evidence>
<dbReference type="RefSeq" id="WP_095070760.1">
    <property type="nucleotide sequence ID" value="NZ_LT906465.1"/>
</dbReference>
<dbReference type="PANTHER" id="PTHR40940">
    <property type="entry name" value="PROTEIN BATD-RELATED"/>
    <property type="match status" value="1"/>
</dbReference>
<name>A0A239X580_9FLAO</name>
<gene>
    <name evidence="2" type="ORF">SAMEA4412677_00887</name>
</gene>
<evidence type="ECO:0008006" key="4">
    <source>
        <dbReference type="Google" id="ProtNLM"/>
    </source>
</evidence>
<dbReference type="KEGG" id="ctak:4412677_00887"/>
<keyword evidence="1" id="KW-0472">Membrane</keyword>
<feature type="transmembrane region" description="Helical" evidence="1">
    <location>
        <begin position="431"/>
        <end position="451"/>
    </location>
</feature>